<feature type="domain" description="Fibronectin type-III" evidence="8">
    <location>
        <begin position="17"/>
        <end position="113"/>
    </location>
</feature>
<dbReference type="Proteomes" id="UP000326759">
    <property type="component" value="Unassembled WGS sequence"/>
</dbReference>
<protein>
    <submittedName>
        <fullName evidence="9">Twitchin</fullName>
    </submittedName>
</protein>
<dbReference type="InterPro" id="IPR003599">
    <property type="entry name" value="Ig_sub"/>
</dbReference>
<dbReference type="SMART" id="SM00060">
    <property type="entry name" value="FN3"/>
    <property type="match status" value="2"/>
</dbReference>
<dbReference type="PROSITE" id="PS50853">
    <property type="entry name" value="FN3"/>
    <property type="match status" value="2"/>
</dbReference>
<feature type="compositionally biased region" description="Basic residues" evidence="6">
    <location>
        <begin position="783"/>
        <end position="793"/>
    </location>
</feature>
<dbReference type="PANTHER" id="PTHR14340:SF9">
    <property type="entry name" value="FIBRONECTIN TYPE-III DOMAIN-CONTAINING PROTEIN"/>
    <property type="match status" value="1"/>
</dbReference>
<dbReference type="CDD" id="cd00063">
    <property type="entry name" value="FN3"/>
    <property type="match status" value="2"/>
</dbReference>
<dbReference type="FunFam" id="2.60.40.10:FF:000056">
    <property type="entry name" value="twitchin isoform X4"/>
    <property type="match status" value="1"/>
</dbReference>
<dbReference type="InterPro" id="IPR036179">
    <property type="entry name" value="Ig-like_dom_sf"/>
</dbReference>
<comment type="subcellular location">
    <subcellularLocation>
        <location evidence="1">Cytoplasm</location>
    </subcellularLocation>
</comment>
<dbReference type="FunFam" id="2.60.40.10:FF:000031">
    <property type="entry name" value="Myosin-binding protein C, slow type"/>
    <property type="match status" value="1"/>
</dbReference>
<dbReference type="PROSITE" id="PS50835">
    <property type="entry name" value="IG_LIKE"/>
    <property type="match status" value="2"/>
</dbReference>
<accession>A0A5N5TME8</accession>
<dbReference type="GO" id="GO:0030154">
    <property type="term" value="P:cell differentiation"/>
    <property type="evidence" value="ECO:0007669"/>
    <property type="project" value="UniProtKB-ARBA"/>
</dbReference>
<dbReference type="SUPFAM" id="SSF48726">
    <property type="entry name" value="Immunoglobulin"/>
    <property type="match status" value="2"/>
</dbReference>
<feature type="compositionally biased region" description="Polar residues" evidence="6">
    <location>
        <begin position="768"/>
        <end position="778"/>
    </location>
</feature>
<evidence type="ECO:0000256" key="3">
    <source>
        <dbReference type="ARBA" id="ARBA00022737"/>
    </source>
</evidence>
<feature type="region of interest" description="Disordered" evidence="6">
    <location>
        <begin position="402"/>
        <end position="422"/>
    </location>
</feature>
<evidence type="ECO:0000313" key="9">
    <source>
        <dbReference type="EMBL" id="KAB7507354.1"/>
    </source>
</evidence>
<evidence type="ECO:0000256" key="1">
    <source>
        <dbReference type="ARBA" id="ARBA00004496"/>
    </source>
</evidence>
<feature type="non-terminal residue" evidence="9">
    <location>
        <position position="793"/>
    </location>
</feature>
<dbReference type="Pfam" id="PF07679">
    <property type="entry name" value="I-set"/>
    <property type="match status" value="2"/>
</dbReference>
<keyword evidence="10" id="KW-1185">Reference proteome</keyword>
<dbReference type="Pfam" id="PF00041">
    <property type="entry name" value="fn3"/>
    <property type="match status" value="2"/>
</dbReference>
<keyword evidence="3" id="KW-0677">Repeat</keyword>
<feature type="region of interest" description="Disordered" evidence="6">
    <location>
        <begin position="599"/>
        <end position="623"/>
    </location>
</feature>
<dbReference type="InterPro" id="IPR036116">
    <property type="entry name" value="FN3_sf"/>
</dbReference>
<dbReference type="PRINTS" id="PR00014">
    <property type="entry name" value="FNTYPEIII"/>
</dbReference>
<name>A0A5N5TME8_9CRUS</name>
<sequence>RPSPPSKPEAVDREGGVLSSLAYYRVENDALLLRWDAPVTDGGSPVTGYIIEKCEAESDFWVRVNLIPVKDLEYAIAHLHGGRSYIFRVSAENAIGVSDPSPTSDIVSVTSDQEATEPHFLRELRNIVALEGQKVEFSVDVIGTPMPDVTWYKDGHEVFDTKAFEFKHIGDRYILVLKKCQIGDEGDVTVRATNRAGVASSQATFRVEALPQVQIPDEYEQGLIFDTDEIIRLKVPYSGRPQPTAIWTHNGKTIDNDERHSTDVTEKFVLLKITSANRSDKGIYSVKLSNPHGECSQSLFVTVTDRPGPPSRPEIADMAGQALTLRWEAPTDDGGCRITNYIVEYFRIGWDVWLKATSSNITWAQMDELIVGSEYRFRVKAENAYGISEPSKESLQILIEEGKSDPGSFESGNATPSPALKRKEQEAGVLLSVDIASETSSDAGSFDISENRKQIMRDRMSDTSSDIHSEGEKTFTGSATKEVDEDVTVIVAPHRKVVEESLSESGDLQEPEDTENVEEFLGDYLNRWEAYGGQSFGKELLNKAESTYGKENMPAEEYEIYLSKKKAIEQAEEILRELEEDNFVVEKEGVSPLQRFDEEEAEAKPKIRKHIPRTSSPRKDETTAYQKVLPNDDLARTELYDYAESERLYENITDNLIFQKEEDFQRKKRGGEEETSSAFEKSKKMRRKIEEGINTNEEIFQTQEPYYTALSPKDNNLLAPPRRSSSKTPSPLPVADEDLLRAEFQPTPPPRHRRSGSRSSDVSDSSSIFDNVNRSDFQPTPPPRRRRSGFKNF</sequence>
<dbReference type="OrthoDB" id="6107607at2759"/>
<feature type="domain" description="Fibronectin type-III" evidence="8">
    <location>
        <begin position="309"/>
        <end position="402"/>
    </location>
</feature>
<dbReference type="SUPFAM" id="SSF49265">
    <property type="entry name" value="Fibronectin type III"/>
    <property type="match status" value="1"/>
</dbReference>
<dbReference type="InterPro" id="IPR013783">
    <property type="entry name" value="Ig-like_fold"/>
</dbReference>
<dbReference type="AlphaFoldDB" id="A0A5N5TME8"/>
<gene>
    <name evidence="9" type="primary">unc-22</name>
    <name evidence="9" type="ORF">Anas_03414</name>
</gene>
<feature type="coiled-coil region" evidence="5">
    <location>
        <begin position="561"/>
        <end position="588"/>
    </location>
</feature>
<evidence type="ECO:0000256" key="6">
    <source>
        <dbReference type="SAM" id="MobiDB-lite"/>
    </source>
</evidence>
<feature type="domain" description="Ig-like" evidence="7">
    <location>
        <begin position="118"/>
        <end position="206"/>
    </location>
</feature>
<dbReference type="FunFam" id="2.60.40.10:FF:000425">
    <property type="entry name" value="Myosin light chain kinase"/>
    <property type="match status" value="1"/>
</dbReference>
<feature type="non-terminal residue" evidence="9">
    <location>
        <position position="1"/>
    </location>
</feature>
<comment type="caution">
    <text evidence="9">The sequence shown here is derived from an EMBL/GenBank/DDBJ whole genome shotgun (WGS) entry which is preliminary data.</text>
</comment>
<organism evidence="9 10">
    <name type="scientific">Armadillidium nasatum</name>
    <dbReference type="NCBI Taxonomy" id="96803"/>
    <lineage>
        <taxon>Eukaryota</taxon>
        <taxon>Metazoa</taxon>
        <taxon>Ecdysozoa</taxon>
        <taxon>Arthropoda</taxon>
        <taxon>Crustacea</taxon>
        <taxon>Multicrustacea</taxon>
        <taxon>Malacostraca</taxon>
        <taxon>Eumalacostraca</taxon>
        <taxon>Peracarida</taxon>
        <taxon>Isopoda</taxon>
        <taxon>Oniscidea</taxon>
        <taxon>Crinocheta</taxon>
        <taxon>Armadillidiidae</taxon>
        <taxon>Armadillidium</taxon>
    </lineage>
</organism>
<dbReference type="SMART" id="SM00409">
    <property type="entry name" value="IG"/>
    <property type="match status" value="2"/>
</dbReference>
<feature type="region of interest" description="Disordered" evidence="6">
    <location>
        <begin position="659"/>
        <end position="793"/>
    </location>
</feature>
<feature type="domain" description="Ig-like" evidence="7">
    <location>
        <begin position="211"/>
        <end position="304"/>
    </location>
</feature>
<dbReference type="GO" id="GO:0030017">
    <property type="term" value="C:sarcomere"/>
    <property type="evidence" value="ECO:0007669"/>
    <property type="project" value="UniProtKB-ARBA"/>
</dbReference>
<proteinExistence type="predicted"/>
<feature type="compositionally biased region" description="Polar residues" evidence="6">
    <location>
        <begin position="693"/>
        <end position="705"/>
    </location>
</feature>
<dbReference type="InterPro" id="IPR003961">
    <property type="entry name" value="FN3_dom"/>
</dbReference>
<dbReference type="EMBL" id="SEYY01000397">
    <property type="protein sequence ID" value="KAB7507354.1"/>
    <property type="molecule type" value="Genomic_DNA"/>
</dbReference>
<keyword evidence="2" id="KW-0963">Cytoplasm</keyword>
<feature type="compositionally biased region" description="Low complexity" evidence="6">
    <location>
        <begin position="720"/>
        <end position="729"/>
    </location>
</feature>
<evidence type="ECO:0000256" key="2">
    <source>
        <dbReference type="ARBA" id="ARBA00022490"/>
    </source>
</evidence>
<reference evidence="9 10" key="1">
    <citation type="journal article" date="2019" name="PLoS Biol.">
        <title>Sex chromosomes control vertical transmission of feminizing Wolbachia symbionts in an isopod.</title>
        <authorList>
            <person name="Becking T."/>
            <person name="Chebbi M.A."/>
            <person name="Giraud I."/>
            <person name="Moumen B."/>
            <person name="Laverre T."/>
            <person name="Caubet Y."/>
            <person name="Peccoud J."/>
            <person name="Gilbert C."/>
            <person name="Cordaux R."/>
        </authorList>
    </citation>
    <scope>NUCLEOTIDE SEQUENCE [LARGE SCALE GENOMIC DNA]</scope>
    <source>
        <strain evidence="9">ANa2</strain>
        <tissue evidence="9">Whole body excluding digestive tract and cuticle</tissue>
    </source>
</reference>
<evidence type="ECO:0000256" key="5">
    <source>
        <dbReference type="SAM" id="Coils"/>
    </source>
</evidence>
<keyword evidence="4" id="KW-0393">Immunoglobulin domain</keyword>
<dbReference type="InterPro" id="IPR013098">
    <property type="entry name" value="Ig_I-set"/>
</dbReference>
<feature type="compositionally biased region" description="Low complexity" evidence="6">
    <location>
        <begin position="757"/>
        <end position="767"/>
    </location>
</feature>
<dbReference type="InterPro" id="IPR007110">
    <property type="entry name" value="Ig-like_dom"/>
</dbReference>
<dbReference type="GO" id="GO:0009653">
    <property type="term" value="P:anatomical structure morphogenesis"/>
    <property type="evidence" value="ECO:0007669"/>
    <property type="project" value="UniProtKB-ARBA"/>
</dbReference>
<dbReference type="Gene3D" id="2.60.40.10">
    <property type="entry name" value="Immunoglobulins"/>
    <property type="match status" value="4"/>
</dbReference>
<dbReference type="PANTHER" id="PTHR14340">
    <property type="entry name" value="MICROFIBRIL-ASSOCIATED GLYCOPROTEIN 3"/>
    <property type="match status" value="1"/>
</dbReference>
<evidence type="ECO:0000313" key="10">
    <source>
        <dbReference type="Proteomes" id="UP000326759"/>
    </source>
</evidence>
<keyword evidence="5" id="KW-0175">Coiled coil</keyword>
<evidence type="ECO:0000259" key="7">
    <source>
        <dbReference type="PROSITE" id="PS50835"/>
    </source>
</evidence>
<evidence type="ECO:0000259" key="8">
    <source>
        <dbReference type="PROSITE" id="PS50853"/>
    </source>
</evidence>
<evidence type="ECO:0000256" key="4">
    <source>
        <dbReference type="ARBA" id="ARBA00023319"/>
    </source>
</evidence>